<evidence type="ECO:0000256" key="6">
    <source>
        <dbReference type="ARBA" id="ARBA00023014"/>
    </source>
</evidence>
<dbReference type="PANTHER" id="PTHR43756:SF5">
    <property type="entry name" value="CHOLINE MONOOXYGENASE, CHLOROPLASTIC"/>
    <property type="match status" value="1"/>
</dbReference>
<dbReference type="Proteomes" id="UP000183299">
    <property type="component" value="Unassembled WGS sequence"/>
</dbReference>
<gene>
    <name evidence="8" type="ORF">SAMN04488138_12428</name>
</gene>
<dbReference type="Gene3D" id="3.90.380.10">
    <property type="entry name" value="Naphthalene 1,2-dioxygenase Alpha Subunit, Chain A, domain 1"/>
    <property type="match status" value="1"/>
</dbReference>
<keyword evidence="5" id="KW-0408">Iron</keyword>
<dbReference type="InterPro" id="IPR015879">
    <property type="entry name" value="Ring_hydroxy_dOase_asu_C_dom"/>
</dbReference>
<keyword evidence="9" id="KW-1185">Reference proteome</keyword>
<dbReference type="STRING" id="576117.SAMN04488138_12428"/>
<dbReference type="InterPro" id="IPR036922">
    <property type="entry name" value="Rieske_2Fe-2S_sf"/>
</dbReference>
<sequence>MIDTGARITMDAIKNALRGALDDCQDGYSLPQAFYNDDAIFMADLQAIFQKEWIFVGPECELPNAGDYVMMTIYDTPIIVLRDHDGVIRAFHNSCRHRGSRLCDKTRGHTGRLVCPYHQWTYELSGALVSTRYMGDAFDQDKFPLKPVHVTSVEGLVYICLAETAPDIDTFRAAVTPYIKPHAPQRTKIVHESVIVEEANWKLVIENNRECYHCAGNHPELLVSLVEMALPNDARFGDEFRIMEEKGKLWDSLGLPHAPVDGGTEFRCIRLPFRDGAYSMTMDGKPASKKLLGDLIEPDLGSVRAFRIPNNWHHFLSEMTIHFRVLPLGPNKTEVRTTWCVHEDAVEGWDYDIEHLSRVWIETNDQDKRLAEENQRGTKSLGYEPGPYSEISEFMILNFLDWYRGAMENWLREPGRQLQAAE</sequence>
<evidence type="ECO:0000313" key="8">
    <source>
        <dbReference type="EMBL" id="SFK06221.1"/>
    </source>
</evidence>
<dbReference type="PANTHER" id="PTHR43756">
    <property type="entry name" value="CHOLINE MONOOXYGENASE, CHLOROPLASTIC"/>
    <property type="match status" value="1"/>
</dbReference>
<evidence type="ECO:0000313" key="9">
    <source>
        <dbReference type="Proteomes" id="UP000183299"/>
    </source>
</evidence>
<dbReference type="InterPro" id="IPR017941">
    <property type="entry name" value="Rieske_2Fe-2S"/>
</dbReference>
<dbReference type="CDD" id="cd03469">
    <property type="entry name" value="Rieske_RO_Alpha_N"/>
    <property type="match status" value="1"/>
</dbReference>
<evidence type="ECO:0000256" key="3">
    <source>
        <dbReference type="ARBA" id="ARBA00022723"/>
    </source>
</evidence>
<evidence type="ECO:0000256" key="4">
    <source>
        <dbReference type="ARBA" id="ARBA00023002"/>
    </source>
</evidence>
<name>A0A1I3WIB8_9RHOB</name>
<evidence type="ECO:0000259" key="7">
    <source>
        <dbReference type="PROSITE" id="PS51296"/>
    </source>
</evidence>
<dbReference type="InterPro" id="IPR001663">
    <property type="entry name" value="Rng_hydr_dOase-A"/>
</dbReference>
<keyword evidence="4" id="KW-0560">Oxidoreductase</keyword>
<dbReference type="AlphaFoldDB" id="A0A1I3WIB8"/>
<dbReference type="GO" id="GO:0016491">
    <property type="term" value="F:oxidoreductase activity"/>
    <property type="evidence" value="ECO:0007669"/>
    <property type="project" value="UniProtKB-KW"/>
</dbReference>
<reference evidence="8 9" key="1">
    <citation type="submission" date="2016-10" db="EMBL/GenBank/DDBJ databases">
        <authorList>
            <person name="de Groot N.N."/>
        </authorList>
    </citation>
    <scope>NUCLEOTIDE SEQUENCE [LARGE SCALE GENOMIC DNA]</scope>
    <source>
        <strain evidence="8 9">CGMCC 1.8891</strain>
    </source>
</reference>
<organism evidence="8 9">
    <name type="scientific">Celeribacter halophilus</name>
    <dbReference type="NCBI Taxonomy" id="576117"/>
    <lineage>
        <taxon>Bacteria</taxon>
        <taxon>Pseudomonadati</taxon>
        <taxon>Pseudomonadota</taxon>
        <taxon>Alphaproteobacteria</taxon>
        <taxon>Rhodobacterales</taxon>
        <taxon>Roseobacteraceae</taxon>
        <taxon>Celeribacter</taxon>
    </lineage>
</organism>
<comment type="cofactor">
    <cofactor evidence="1">
        <name>Fe cation</name>
        <dbReference type="ChEBI" id="CHEBI:24875"/>
    </cofactor>
</comment>
<dbReference type="Pfam" id="PF00848">
    <property type="entry name" value="Ring_hydroxyl_A"/>
    <property type="match status" value="1"/>
</dbReference>
<dbReference type="GO" id="GO:0005506">
    <property type="term" value="F:iron ion binding"/>
    <property type="evidence" value="ECO:0007669"/>
    <property type="project" value="InterPro"/>
</dbReference>
<dbReference type="RefSeq" id="WP_066605410.1">
    <property type="nucleotide sequence ID" value="NZ_FORY01000024.1"/>
</dbReference>
<keyword evidence="6" id="KW-0411">Iron-sulfur</keyword>
<proteinExistence type="predicted"/>
<dbReference type="PROSITE" id="PS51296">
    <property type="entry name" value="RIESKE"/>
    <property type="match status" value="1"/>
</dbReference>
<dbReference type="CDD" id="cd08884">
    <property type="entry name" value="RHO_alpha_C_GbcA-like"/>
    <property type="match status" value="1"/>
</dbReference>
<dbReference type="GO" id="GO:0051537">
    <property type="term" value="F:2 iron, 2 sulfur cluster binding"/>
    <property type="evidence" value="ECO:0007669"/>
    <property type="project" value="UniProtKB-KW"/>
</dbReference>
<feature type="domain" description="Rieske" evidence="7">
    <location>
        <begin position="53"/>
        <end position="159"/>
    </location>
</feature>
<dbReference type="SUPFAM" id="SSF55961">
    <property type="entry name" value="Bet v1-like"/>
    <property type="match status" value="1"/>
</dbReference>
<dbReference type="Pfam" id="PF00355">
    <property type="entry name" value="Rieske"/>
    <property type="match status" value="1"/>
</dbReference>
<keyword evidence="3" id="KW-0479">Metal-binding</keyword>
<evidence type="ECO:0000256" key="1">
    <source>
        <dbReference type="ARBA" id="ARBA00001962"/>
    </source>
</evidence>
<evidence type="ECO:0000256" key="5">
    <source>
        <dbReference type="ARBA" id="ARBA00023004"/>
    </source>
</evidence>
<dbReference type="GeneID" id="98666706"/>
<protein>
    <submittedName>
        <fullName evidence="8">Rieske 2Fe-2S family protein</fullName>
    </submittedName>
</protein>
<dbReference type="EMBL" id="FORY01000024">
    <property type="protein sequence ID" value="SFK06221.1"/>
    <property type="molecule type" value="Genomic_DNA"/>
</dbReference>
<evidence type="ECO:0000256" key="2">
    <source>
        <dbReference type="ARBA" id="ARBA00022714"/>
    </source>
</evidence>
<keyword evidence="2" id="KW-0001">2Fe-2S</keyword>
<dbReference type="PRINTS" id="PR00090">
    <property type="entry name" value="RNGDIOXGNASE"/>
</dbReference>
<accession>A0A1I3WIB8</accession>
<dbReference type="SUPFAM" id="SSF50022">
    <property type="entry name" value="ISP domain"/>
    <property type="match status" value="1"/>
</dbReference>
<dbReference type="Gene3D" id="2.102.10.10">
    <property type="entry name" value="Rieske [2Fe-2S] iron-sulphur domain"/>
    <property type="match status" value="1"/>
</dbReference>